<dbReference type="GO" id="GO:0005886">
    <property type="term" value="C:plasma membrane"/>
    <property type="evidence" value="ECO:0007669"/>
    <property type="project" value="UniProtKB-SubCell"/>
</dbReference>
<evidence type="ECO:0000256" key="3">
    <source>
        <dbReference type="ARBA" id="ARBA00022692"/>
    </source>
</evidence>
<feature type="transmembrane region" description="Helical" evidence="8">
    <location>
        <begin position="305"/>
        <end position="325"/>
    </location>
</feature>
<name>A0AAW1MET0_POPJA</name>
<dbReference type="InterPro" id="IPR013604">
    <property type="entry name" value="7TM_chemorcpt"/>
</dbReference>
<dbReference type="GO" id="GO:0007635">
    <property type="term" value="P:chemosensory behavior"/>
    <property type="evidence" value="ECO:0007669"/>
    <property type="project" value="TreeGrafter"/>
</dbReference>
<proteinExistence type="inferred from homology"/>
<dbReference type="GO" id="GO:0008049">
    <property type="term" value="P:male courtship behavior"/>
    <property type="evidence" value="ECO:0007669"/>
    <property type="project" value="TreeGrafter"/>
</dbReference>
<keyword evidence="4 8" id="KW-1133">Transmembrane helix</keyword>
<evidence type="ECO:0000256" key="1">
    <source>
        <dbReference type="ARBA" id="ARBA00004651"/>
    </source>
</evidence>
<gene>
    <name evidence="10" type="ORF">QE152_g7643</name>
</gene>
<feature type="transmembrane region" description="Helical" evidence="8">
    <location>
        <begin position="190"/>
        <end position="214"/>
    </location>
</feature>
<evidence type="ECO:0000256" key="4">
    <source>
        <dbReference type="ARBA" id="ARBA00022989"/>
    </source>
</evidence>
<evidence type="ECO:0000256" key="2">
    <source>
        <dbReference type="ARBA" id="ARBA00022475"/>
    </source>
</evidence>
<evidence type="ECO:0000313" key="10">
    <source>
        <dbReference type="EMBL" id="KAK9744596.1"/>
    </source>
</evidence>
<dbReference type="Pfam" id="PF08395">
    <property type="entry name" value="7tm_7"/>
    <property type="match status" value="1"/>
</dbReference>
<dbReference type="Proteomes" id="UP001458880">
    <property type="component" value="Unassembled WGS sequence"/>
</dbReference>
<dbReference type="GO" id="GO:0043025">
    <property type="term" value="C:neuronal cell body"/>
    <property type="evidence" value="ECO:0007669"/>
    <property type="project" value="TreeGrafter"/>
</dbReference>
<comment type="caution">
    <text evidence="10">The sequence shown here is derived from an EMBL/GenBank/DDBJ whole genome shotgun (WGS) entry which is preliminary data.</text>
</comment>
<feature type="chain" id="PRO_5043452541" description="Gustatory receptor" evidence="9">
    <location>
        <begin position="17"/>
        <end position="326"/>
    </location>
</feature>
<keyword evidence="2 8" id="KW-1003">Cell membrane</keyword>
<dbReference type="GO" id="GO:0030425">
    <property type="term" value="C:dendrite"/>
    <property type="evidence" value="ECO:0007669"/>
    <property type="project" value="TreeGrafter"/>
</dbReference>
<comment type="similarity">
    <text evidence="8">Belongs to the insect chemoreceptor superfamily. Gustatory receptor (GR) family.</text>
</comment>
<dbReference type="PANTHER" id="PTHR21143">
    <property type="entry name" value="INVERTEBRATE GUSTATORY RECEPTOR"/>
    <property type="match status" value="1"/>
</dbReference>
<keyword evidence="11" id="KW-1185">Reference proteome</keyword>
<keyword evidence="9" id="KW-0732">Signal</keyword>
<sequence>MFYLLFYQLILRLVYGQVRKSQKATFSGVISTSMLFSANILASLTVIVLKPKRYSHMMTKINNLKNISSRYFADNNNTKSIGISIILLHLWYGLVTHNDIALFKSGWLVTIHSYVYDSQMRYRWLIQNIYMCVLVQEVYGVLRSFNDLLKAWIKDRNVLELNQEILQDFCKIFVEYNEIVLSFNDVFGGILFLSLLNYFYIILTLSTSITSLIAGYKVHWAYPTNVAMLLTYATVGAISIASICDKTTKEAQKTSGLAYNLLYSLSLNRSRQDQRLLMDCLVQLIKQSTHLCPKFSAADFFPVDYSTLFVLMNLLASYVVVLIQFE</sequence>
<comment type="subcellular location">
    <subcellularLocation>
        <location evidence="1 8">Cell membrane</location>
        <topology evidence="1 8">Multi-pass membrane protein</topology>
    </subcellularLocation>
</comment>
<evidence type="ECO:0000256" key="8">
    <source>
        <dbReference type="RuleBase" id="RU363108"/>
    </source>
</evidence>
<dbReference type="EMBL" id="JASPKY010000056">
    <property type="protein sequence ID" value="KAK9744596.1"/>
    <property type="molecule type" value="Genomic_DNA"/>
</dbReference>
<feature type="transmembrane region" description="Helical" evidence="8">
    <location>
        <begin position="226"/>
        <end position="243"/>
    </location>
</feature>
<dbReference type="PANTHER" id="PTHR21143:SF104">
    <property type="entry name" value="GUSTATORY RECEPTOR 8A-RELATED"/>
    <property type="match status" value="1"/>
</dbReference>
<dbReference type="AlphaFoldDB" id="A0AAW1MET0"/>
<evidence type="ECO:0000313" key="11">
    <source>
        <dbReference type="Proteomes" id="UP001458880"/>
    </source>
</evidence>
<evidence type="ECO:0000256" key="9">
    <source>
        <dbReference type="SAM" id="SignalP"/>
    </source>
</evidence>
<evidence type="ECO:0000256" key="7">
    <source>
        <dbReference type="ARBA" id="ARBA00023224"/>
    </source>
</evidence>
<feature type="signal peptide" evidence="9">
    <location>
        <begin position="1"/>
        <end position="16"/>
    </location>
</feature>
<evidence type="ECO:0000256" key="6">
    <source>
        <dbReference type="ARBA" id="ARBA00023170"/>
    </source>
</evidence>
<dbReference type="GO" id="GO:0030424">
    <property type="term" value="C:axon"/>
    <property type="evidence" value="ECO:0007669"/>
    <property type="project" value="TreeGrafter"/>
</dbReference>
<feature type="transmembrane region" description="Helical" evidence="8">
    <location>
        <begin position="124"/>
        <end position="142"/>
    </location>
</feature>
<keyword evidence="6 8" id="KW-0675">Receptor</keyword>
<feature type="transmembrane region" description="Helical" evidence="8">
    <location>
        <begin position="26"/>
        <end position="49"/>
    </location>
</feature>
<dbReference type="GO" id="GO:0007165">
    <property type="term" value="P:signal transduction"/>
    <property type="evidence" value="ECO:0007669"/>
    <property type="project" value="UniProtKB-KW"/>
</dbReference>
<keyword evidence="7 8" id="KW-0807">Transducer</keyword>
<evidence type="ECO:0000256" key="5">
    <source>
        <dbReference type="ARBA" id="ARBA00023136"/>
    </source>
</evidence>
<keyword evidence="5 8" id="KW-0472">Membrane</keyword>
<dbReference type="GO" id="GO:0050909">
    <property type="term" value="P:sensory perception of taste"/>
    <property type="evidence" value="ECO:0007669"/>
    <property type="project" value="InterPro"/>
</dbReference>
<protein>
    <recommendedName>
        <fullName evidence="8">Gustatory receptor</fullName>
    </recommendedName>
</protein>
<reference evidence="10 11" key="1">
    <citation type="journal article" date="2024" name="BMC Genomics">
        <title>De novo assembly and annotation of Popillia japonica's genome with initial clues to its potential as an invasive pest.</title>
        <authorList>
            <person name="Cucini C."/>
            <person name="Boschi S."/>
            <person name="Funari R."/>
            <person name="Cardaioli E."/>
            <person name="Iannotti N."/>
            <person name="Marturano G."/>
            <person name="Paoli F."/>
            <person name="Bruttini M."/>
            <person name="Carapelli A."/>
            <person name="Frati F."/>
            <person name="Nardi F."/>
        </authorList>
    </citation>
    <scope>NUCLEOTIDE SEQUENCE [LARGE SCALE GENOMIC DNA]</scope>
    <source>
        <strain evidence="10">DMR45628</strain>
    </source>
</reference>
<accession>A0AAW1MET0</accession>
<keyword evidence="3 8" id="KW-0812">Transmembrane</keyword>
<organism evidence="10 11">
    <name type="scientific">Popillia japonica</name>
    <name type="common">Japanese beetle</name>
    <dbReference type="NCBI Taxonomy" id="7064"/>
    <lineage>
        <taxon>Eukaryota</taxon>
        <taxon>Metazoa</taxon>
        <taxon>Ecdysozoa</taxon>
        <taxon>Arthropoda</taxon>
        <taxon>Hexapoda</taxon>
        <taxon>Insecta</taxon>
        <taxon>Pterygota</taxon>
        <taxon>Neoptera</taxon>
        <taxon>Endopterygota</taxon>
        <taxon>Coleoptera</taxon>
        <taxon>Polyphaga</taxon>
        <taxon>Scarabaeiformia</taxon>
        <taxon>Scarabaeidae</taxon>
        <taxon>Rutelinae</taxon>
        <taxon>Popillia</taxon>
    </lineage>
</organism>
<comment type="function">
    <text evidence="8">Gustatory receptor which mediates acceptance or avoidance behavior, depending on its substrates.</text>
</comment>
<comment type="caution">
    <text evidence="8">Lacks conserved residue(s) required for the propagation of feature annotation.</text>
</comment>